<dbReference type="Pfam" id="PF07859">
    <property type="entry name" value="Abhydrolase_3"/>
    <property type="match status" value="1"/>
</dbReference>
<dbReference type="Proteomes" id="UP001139451">
    <property type="component" value="Unassembled WGS sequence"/>
</dbReference>
<comment type="similarity">
    <text evidence="1">Belongs to the 'GDXG' lipolytic enzyme family.</text>
</comment>
<dbReference type="SUPFAM" id="SSF53474">
    <property type="entry name" value="alpha/beta-Hydrolases"/>
    <property type="match status" value="1"/>
</dbReference>
<dbReference type="RefSeq" id="WP_254293429.1">
    <property type="nucleotide sequence ID" value="NZ_JAMLDX010000008.1"/>
</dbReference>
<evidence type="ECO:0000256" key="1">
    <source>
        <dbReference type="ARBA" id="ARBA00010515"/>
    </source>
</evidence>
<dbReference type="EMBL" id="JAMLDX010000008">
    <property type="protein sequence ID" value="MCP3731128.1"/>
    <property type="molecule type" value="Genomic_DNA"/>
</dbReference>
<evidence type="ECO:0000259" key="3">
    <source>
        <dbReference type="Pfam" id="PF07859"/>
    </source>
</evidence>
<dbReference type="InterPro" id="IPR029058">
    <property type="entry name" value="AB_hydrolase_fold"/>
</dbReference>
<reference evidence="4" key="1">
    <citation type="submission" date="2022-05" db="EMBL/GenBank/DDBJ databases">
        <title>Sphingomonas sp. strain MG17 Genome sequencing and assembly.</title>
        <authorList>
            <person name="Kim I."/>
        </authorList>
    </citation>
    <scope>NUCLEOTIDE SEQUENCE</scope>
    <source>
        <strain evidence="4">MG17</strain>
    </source>
</reference>
<dbReference type="InterPro" id="IPR013094">
    <property type="entry name" value="AB_hydrolase_3"/>
</dbReference>
<dbReference type="Gene3D" id="3.40.50.1820">
    <property type="entry name" value="alpha/beta hydrolase"/>
    <property type="match status" value="1"/>
</dbReference>
<feature type="domain" description="Alpha/beta hydrolase fold-3" evidence="3">
    <location>
        <begin position="84"/>
        <end position="286"/>
    </location>
</feature>
<evidence type="ECO:0000313" key="4">
    <source>
        <dbReference type="EMBL" id="MCP3731128.1"/>
    </source>
</evidence>
<comment type="caution">
    <text evidence="4">The sequence shown here is derived from an EMBL/GenBank/DDBJ whole genome shotgun (WGS) entry which is preliminary data.</text>
</comment>
<evidence type="ECO:0000313" key="5">
    <source>
        <dbReference type="Proteomes" id="UP001139451"/>
    </source>
</evidence>
<sequence>MIDPNRFAPWVSEEAQALFRAEAEAPAAPEGDIAALRTHYDAFNQRHLAAARDAYPVDIASDAIAGVRVDIVTPPGADTGGRTLLCLHGGAFMWGRGAGALLEAVPVAATSGIRVIAVEYALAPEQVFPAAVEDVLAVYRALLADQPAGSTGIYGCSAGGILTAQATARMIADGLPLPGAIAMLCGTGLEMQGDSAASTAAFNGQPETAEPLGLAGLPYFTGADPRDPLVFPGEHPEMLAQFPPSLLVTGTRDFAASSVAVMHRRLLAAGAEASLIHFDGMWHAHHMATTLPESRETFAAMARFFDTHLT</sequence>
<organism evidence="4 5">
    <name type="scientific">Sphingomonas tagetis</name>
    <dbReference type="NCBI Taxonomy" id="2949092"/>
    <lineage>
        <taxon>Bacteria</taxon>
        <taxon>Pseudomonadati</taxon>
        <taxon>Pseudomonadota</taxon>
        <taxon>Alphaproteobacteria</taxon>
        <taxon>Sphingomonadales</taxon>
        <taxon>Sphingomonadaceae</taxon>
        <taxon>Sphingomonas</taxon>
    </lineage>
</organism>
<dbReference type="PANTHER" id="PTHR48081:SF30">
    <property type="entry name" value="ACETYL-HYDROLASE LIPR-RELATED"/>
    <property type="match status" value="1"/>
</dbReference>
<dbReference type="GO" id="GO:0004806">
    <property type="term" value="F:triacylglycerol lipase activity"/>
    <property type="evidence" value="ECO:0007669"/>
    <property type="project" value="TreeGrafter"/>
</dbReference>
<name>A0A9X2KPW9_9SPHN</name>
<dbReference type="PANTHER" id="PTHR48081">
    <property type="entry name" value="AB HYDROLASE SUPERFAMILY PROTEIN C4A8.06C"/>
    <property type="match status" value="1"/>
</dbReference>
<protein>
    <submittedName>
        <fullName evidence="4">Alpha/beta hydrolase</fullName>
    </submittedName>
</protein>
<dbReference type="InterPro" id="IPR050300">
    <property type="entry name" value="GDXG_lipolytic_enzyme"/>
</dbReference>
<keyword evidence="5" id="KW-1185">Reference proteome</keyword>
<keyword evidence="2 4" id="KW-0378">Hydrolase</keyword>
<accession>A0A9X2KPW9</accession>
<dbReference type="AlphaFoldDB" id="A0A9X2KPW9"/>
<proteinExistence type="inferred from homology"/>
<evidence type="ECO:0000256" key="2">
    <source>
        <dbReference type="ARBA" id="ARBA00022801"/>
    </source>
</evidence>
<gene>
    <name evidence="4" type="ORF">M9978_11885</name>
</gene>